<evidence type="ECO:0000256" key="1">
    <source>
        <dbReference type="SAM" id="Coils"/>
    </source>
</evidence>
<name>A0A4C1X4E1_EUMVA</name>
<comment type="caution">
    <text evidence="2">The sequence shown here is derived from an EMBL/GenBank/DDBJ whole genome shotgun (WGS) entry which is preliminary data.</text>
</comment>
<dbReference type="SUPFAM" id="SSF56672">
    <property type="entry name" value="DNA/RNA polymerases"/>
    <property type="match status" value="1"/>
</dbReference>
<keyword evidence="1" id="KW-0175">Coiled coil</keyword>
<dbReference type="EMBL" id="BGZK01000711">
    <property type="protein sequence ID" value="GBP57239.1"/>
    <property type="molecule type" value="Genomic_DNA"/>
</dbReference>
<evidence type="ECO:0000313" key="3">
    <source>
        <dbReference type="Proteomes" id="UP000299102"/>
    </source>
</evidence>
<sequence>MHSLASRAGVCVYIREDVCYRRLSSLEVRDQTVFWAVSLYFYKAQSTGRNLVMRGTSVGQTDVVGRHRGGNSRRTPTPRSSVIKIAACENSEMPCQAYVGKTHVLVGLVAASFAYHVISARAPACGLTIHSPTWLHVQKNFKGDVTRHLMQAAGAARDGGEVALVVRRAADRGAPRDQILSAKTSHRDADALALYYSRRSHKEHKTMKMPDLIPLPHPARLTKFEERKLKQLLMHEELGDRKPSQFLRHLQGLAGPDISMTYSSQYGQAAYHKIYKQSSQTAPTLELLADLADRVHEIAPPSLQVACTSTVSAHASTLENLTSEIAELRRQMRQLTTHSYRQLRPKSRSHPKDAHAASLVPDPTLATANILHAGITSDMRTRPINVSNHATSRRKTHRAVANGNRRLPNVPGRLFVTDRCTKMQFLVDTGSELCVFPRSAVQQRRTRTTYQLSAAKGTSINTYGYVNLELNLSLRRAYPNHRLIDNTTLSTSGSDATSSSTISSVKILLGDTRYDKLLAKFPDITRPSGTLRSPKHNTVHFIKPPRPSCVQSTTSLGANKLQIAKCEFEAMLKNGTARPSESCWSSPLHLAPKKESGWRPCGDYRMLNARTIPDRYPIRHIQDFFSYHGFQGVLDD</sequence>
<dbReference type="PANTHER" id="PTHR24559">
    <property type="entry name" value="TRANSPOSON TY3-I GAG-POL POLYPROTEIN"/>
    <property type="match status" value="1"/>
</dbReference>
<gene>
    <name evidence="2" type="ORF">EVAR_82951_1</name>
</gene>
<evidence type="ECO:0008006" key="4">
    <source>
        <dbReference type="Google" id="ProtNLM"/>
    </source>
</evidence>
<organism evidence="2 3">
    <name type="scientific">Eumeta variegata</name>
    <name type="common">Bagworm moth</name>
    <name type="synonym">Eumeta japonica</name>
    <dbReference type="NCBI Taxonomy" id="151549"/>
    <lineage>
        <taxon>Eukaryota</taxon>
        <taxon>Metazoa</taxon>
        <taxon>Ecdysozoa</taxon>
        <taxon>Arthropoda</taxon>
        <taxon>Hexapoda</taxon>
        <taxon>Insecta</taxon>
        <taxon>Pterygota</taxon>
        <taxon>Neoptera</taxon>
        <taxon>Endopterygota</taxon>
        <taxon>Lepidoptera</taxon>
        <taxon>Glossata</taxon>
        <taxon>Ditrysia</taxon>
        <taxon>Tineoidea</taxon>
        <taxon>Psychidae</taxon>
        <taxon>Oiketicinae</taxon>
        <taxon>Eumeta</taxon>
    </lineage>
</organism>
<protein>
    <recommendedName>
        <fullName evidence="4">Peptidase A2 domain-containing protein</fullName>
    </recommendedName>
</protein>
<accession>A0A4C1X4E1</accession>
<dbReference type="InterPro" id="IPR043502">
    <property type="entry name" value="DNA/RNA_pol_sf"/>
</dbReference>
<dbReference type="AlphaFoldDB" id="A0A4C1X4E1"/>
<dbReference type="InterPro" id="IPR053134">
    <property type="entry name" value="RNA-dir_DNA_polymerase"/>
</dbReference>
<evidence type="ECO:0000313" key="2">
    <source>
        <dbReference type="EMBL" id="GBP57239.1"/>
    </source>
</evidence>
<reference evidence="2 3" key="1">
    <citation type="journal article" date="2019" name="Commun. Biol.">
        <title>The bagworm genome reveals a unique fibroin gene that provides high tensile strength.</title>
        <authorList>
            <person name="Kono N."/>
            <person name="Nakamura H."/>
            <person name="Ohtoshi R."/>
            <person name="Tomita M."/>
            <person name="Numata K."/>
            <person name="Arakawa K."/>
        </authorList>
    </citation>
    <scope>NUCLEOTIDE SEQUENCE [LARGE SCALE GENOMIC DNA]</scope>
</reference>
<dbReference type="Proteomes" id="UP000299102">
    <property type="component" value="Unassembled WGS sequence"/>
</dbReference>
<keyword evidence="3" id="KW-1185">Reference proteome</keyword>
<dbReference type="PANTHER" id="PTHR24559:SF444">
    <property type="entry name" value="REVERSE TRANSCRIPTASE DOMAIN-CONTAINING PROTEIN"/>
    <property type="match status" value="1"/>
</dbReference>
<feature type="coiled-coil region" evidence="1">
    <location>
        <begin position="311"/>
        <end position="338"/>
    </location>
</feature>
<dbReference type="Gene3D" id="3.10.10.10">
    <property type="entry name" value="HIV Type 1 Reverse Transcriptase, subunit A, domain 1"/>
    <property type="match status" value="1"/>
</dbReference>
<dbReference type="GO" id="GO:0071897">
    <property type="term" value="P:DNA biosynthetic process"/>
    <property type="evidence" value="ECO:0007669"/>
    <property type="project" value="UniProtKB-ARBA"/>
</dbReference>
<dbReference type="OrthoDB" id="6260718at2759"/>
<proteinExistence type="predicted"/>